<feature type="transmembrane region" description="Helical" evidence="1">
    <location>
        <begin position="38"/>
        <end position="61"/>
    </location>
</feature>
<feature type="transmembrane region" description="Helical" evidence="1">
    <location>
        <begin position="6"/>
        <end position="26"/>
    </location>
</feature>
<feature type="transmembrane region" description="Helical" evidence="1">
    <location>
        <begin position="113"/>
        <end position="132"/>
    </location>
</feature>
<evidence type="ECO:0000313" key="2">
    <source>
        <dbReference type="EMBL" id="MFC3714093.1"/>
    </source>
</evidence>
<feature type="transmembrane region" description="Helical" evidence="1">
    <location>
        <begin position="73"/>
        <end position="92"/>
    </location>
</feature>
<dbReference type="RefSeq" id="WP_380863205.1">
    <property type="nucleotide sequence ID" value="NZ_JBHRXV010000011.1"/>
</dbReference>
<feature type="transmembrane region" description="Helical" evidence="1">
    <location>
        <begin position="168"/>
        <end position="187"/>
    </location>
</feature>
<feature type="transmembrane region" description="Helical" evidence="1">
    <location>
        <begin position="138"/>
        <end position="161"/>
    </location>
</feature>
<comment type="caution">
    <text evidence="2">The sequence shown here is derived from an EMBL/GenBank/DDBJ whole genome shotgun (WGS) entry which is preliminary data.</text>
</comment>
<dbReference type="EMBL" id="JBHRXV010000011">
    <property type="protein sequence ID" value="MFC3714093.1"/>
    <property type="molecule type" value="Genomic_DNA"/>
</dbReference>
<keyword evidence="1" id="KW-1133">Transmembrane helix</keyword>
<keyword evidence="1" id="KW-0472">Membrane</keyword>
<organism evidence="2 3">
    <name type="scientific">Sphingoaurantiacus capsulatus</name>
    <dbReference type="NCBI Taxonomy" id="1771310"/>
    <lineage>
        <taxon>Bacteria</taxon>
        <taxon>Pseudomonadati</taxon>
        <taxon>Pseudomonadota</taxon>
        <taxon>Alphaproteobacteria</taxon>
        <taxon>Sphingomonadales</taxon>
        <taxon>Sphingosinicellaceae</taxon>
        <taxon>Sphingoaurantiacus</taxon>
    </lineage>
</organism>
<proteinExistence type="predicted"/>
<sequence>MASFEFLFTLFALMLGLALTEVVGGIAKGVKRRGPARLGVLTPLLSAFLAYEITDFWLFAWGLRELVPIGTPALIGSLVVTGLYYFAAVLAWPDDGDAGWDDLDGWTLEHKRPILLSVFATGLLASGANFLLNPAPILAVGVVGLVSMGVYFALILVGALAPGRRMTIATVALLLLMHLTALVMHLIG</sequence>
<protein>
    <submittedName>
        <fullName evidence="2">Uncharacterized protein</fullName>
    </submittedName>
</protein>
<keyword evidence="3" id="KW-1185">Reference proteome</keyword>
<reference evidence="3" key="1">
    <citation type="journal article" date="2019" name="Int. J. Syst. Evol. Microbiol.">
        <title>The Global Catalogue of Microorganisms (GCM) 10K type strain sequencing project: providing services to taxonomists for standard genome sequencing and annotation.</title>
        <authorList>
            <consortium name="The Broad Institute Genomics Platform"/>
            <consortium name="The Broad Institute Genome Sequencing Center for Infectious Disease"/>
            <person name="Wu L."/>
            <person name="Ma J."/>
        </authorList>
    </citation>
    <scope>NUCLEOTIDE SEQUENCE [LARGE SCALE GENOMIC DNA]</scope>
    <source>
        <strain evidence="3">KCTC 42644</strain>
    </source>
</reference>
<evidence type="ECO:0000256" key="1">
    <source>
        <dbReference type="SAM" id="Phobius"/>
    </source>
</evidence>
<dbReference type="Proteomes" id="UP001595615">
    <property type="component" value="Unassembled WGS sequence"/>
</dbReference>
<name>A0ABV7XEC6_9SPHN</name>
<accession>A0ABV7XEC6</accession>
<evidence type="ECO:0000313" key="3">
    <source>
        <dbReference type="Proteomes" id="UP001595615"/>
    </source>
</evidence>
<gene>
    <name evidence="2" type="ORF">ACFOMD_16095</name>
</gene>
<keyword evidence="1" id="KW-0812">Transmembrane</keyword>